<evidence type="ECO:0000256" key="3">
    <source>
        <dbReference type="ARBA" id="ARBA00022777"/>
    </source>
</evidence>
<evidence type="ECO:0000256" key="2">
    <source>
        <dbReference type="ARBA" id="ARBA00022679"/>
    </source>
</evidence>
<sequence>MSAVAKSLIIVVSGPGGVGKSTIVEELVKRDDRLWLSRSWTTRERREGELQDAYKFVTHDQFREHIAGGGFLEWTEFLGNLYGTPMPKAPDGKDIVLEIEVDGAQQVKQLHGDALLLFVLPPTREEQKARLVGRGDAEQKVVQRLRKAEDEEPVGKALADYVLINDDLAETVTGMLDLIARERVKRLK</sequence>
<keyword evidence="2" id="KW-0808">Transferase</keyword>
<comment type="caution">
    <text evidence="5">The sequence shown here is derived from an EMBL/GenBank/DDBJ whole genome shotgun (WGS) entry which is preliminary data.</text>
</comment>
<dbReference type="PANTHER" id="PTHR23117">
    <property type="entry name" value="GUANYLATE KINASE-RELATED"/>
    <property type="match status" value="1"/>
</dbReference>
<dbReference type="CDD" id="cd00071">
    <property type="entry name" value="GMPK"/>
    <property type="match status" value="1"/>
</dbReference>
<dbReference type="InterPro" id="IPR008145">
    <property type="entry name" value="GK/Ca_channel_bsu"/>
</dbReference>
<dbReference type="SUPFAM" id="SSF52540">
    <property type="entry name" value="P-loop containing nucleoside triphosphate hydrolases"/>
    <property type="match status" value="1"/>
</dbReference>
<dbReference type="EMBL" id="LIBJ01000120">
    <property type="protein sequence ID" value="KRO47966.1"/>
    <property type="molecule type" value="Genomic_DNA"/>
</dbReference>
<organism evidence="5 6">
    <name type="scientific">Acidimicrobiia bacterium BACL6 MAG-120924-bin43</name>
    <dbReference type="NCBI Taxonomy" id="1655583"/>
    <lineage>
        <taxon>Bacteria</taxon>
        <taxon>Bacillati</taxon>
        <taxon>Actinomycetota</taxon>
        <taxon>Acidimicrobiia</taxon>
        <taxon>acIV cluster</taxon>
    </lineage>
</organism>
<evidence type="ECO:0000313" key="5">
    <source>
        <dbReference type="EMBL" id="KRO47966.1"/>
    </source>
</evidence>
<accession>A0A0R2QCC5</accession>
<reference evidence="5 6" key="1">
    <citation type="submission" date="2015-10" db="EMBL/GenBank/DDBJ databases">
        <title>Metagenome-Assembled Genomes uncover a global brackish microbiome.</title>
        <authorList>
            <person name="Hugerth L.W."/>
            <person name="Larsson J."/>
            <person name="Alneberg J."/>
            <person name="Lindh M.V."/>
            <person name="Legrand C."/>
            <person name="Pinhassi J."/>
            <person name="Andersson A.F."/>
        </authorList>
    </citation>
    <scope>NUCLEOTIDE SEQUENCE [LARGE SCALE GENOMIC DNA]</scope>
    <source>
        <strain evidence="5">BACL6 MAG-120924-bin43</strain>
    </source>
</reference>
<dbReference type="Gene3D" id="3.40.50.300">
    <property type="entry name" value="P-loop containing nucleotide triphosphate hydrolases"/>
    <property type="match status" value="1"/>
</dbReference>
<dbReference type="Pfam" id="PF00625">
    <property type="entry name" value="Guanylate_kin"/>
    <property type="match status" value="1"/>
</dbReference>
<evidence type="ECO:0000259" key="4">
    <source>
        <dbReference type="PROSITE" id="PS50052"/>
    </source>
</evidence>
<dbReference type="Gene3D" id="3.30.63.10">
    <property type="entry name" value="Guanylate Kinase phosphate binding domain"/>
    <property type="match status" value="1"/>
</dbReference>
<evidence type="ECO:0000313" key="6">
    <source>
        <dbReference type="Proteomes" id="UP000051017"/>
    </source>
</evidence>
<dbReference type="SMART" id="SM00072">
    <property type="entry name" value="GuKc"/>
    <property type="match status" value="1"/>
</dbReference>
<dbReference type="GO" id="GO:0004385">
    <property type="term" value="F:GMP kinase activity"/>
    <property type="evidence" value="ECO:0007669"/>
    <property type="project" value="TreeGrafter"/>
</dbReference>
<dbReference type="InterPro" id="IPR027417">
    <property type="entry name" value="P-loop_NTPase"/>
</dbReference>
<proteinExistence type="inferred from homology"/>
<dbReference type="PROSITE" id="PS50052">
    <property type="entry name" value="GUANYLATE_KINASE_2"/>
    <property type="match status" value="1"/>
</dbReference>
<gene>
    <name evidence="5" type="ORF">ABR75_08140</name>
</gene>
<dbReference type="Proteomes" id="UP000051017">
    <property type="component" value="Unassembled WGS sequence"/>
</dbReference>
<dbReference type="GO" id="GO:0005829">
    <property type="term" value="C:cytosol"/>
    <property type="evidence" value="ECO:0007669"/>
    <property type="project" value="TreeGrafter"/>
</dbReference>
<dbReference type="AlphaFoldDB" id="A0A0R2QCC5"/>
<keyword evidence="3" id="KW-0418">Kinase</keyword>
<dbReference type="PANTHER" id="PTHR23117:SF13">
    <property type="entry name" value="GUANYLATE KINASE"/>
    <property type="match status" value="1"/>
</dbReference>
<protein>
    <recommendedName>
        <fullName evidence="4">Guanylate kinase-like domain-containing protein</fullName>
    </recommendedName>
</protein>
<name>A0A0R2QCC5_9ACTN</name>
<dbReference type="InterPro" id="IPR008144">
    <property type="entry name" value="Guanylate_kin-like_dom"/>
</dbReference>
<comment type="similarity">
    <text evidence="1">Belongs to the guanylate kinase family.</text>
</comment>
<feature type="domain" description="Guanylate kinase-like" evidence="4">
    <location>
        <begin position="7"/>
        <end position="180"/>
    </location>
</feature>
<evidence type="ECO:0000256" key="1">
    <source>
        <dbReference type="ARBA" id="ARBA00005790"/>
    </source>
</evidence>